<gene>
    <name evidence="2" type="ORF">BBO_01731</name>
</gene>
<organism evidence="2 3">
    <name type="scientific">Beauveria brongniartii RCEF 3172</name>
    <dbReference type="NCBI Taxonomy" id="1081107"/>
    <lineage>
        <taxon>Eukaryota</taxon>
        <taxon>Fungi</taxon>
        <taxon>Dikarya</taxon>
        <taxon>Ascomycota</taxon>
        <taxon>Pezizomycotina</taxon>
        <taxon>Sordariomycetes</taxon>
        <taxon>Hypocreomycetidae</taxon>
        <taxon>Hypocreales</taxon>
        <taxon>Cordycipitaceae</taxon>
        <taxon>Beauveria</taxon>
        <taxon>Beauveria brongniartii</taxon>
    </lineage>
</organism>
<feature type="compositionally biased region" description="Basic and acidic residues" evidence="1">
    <location>
        <begin position="70"/>
        <end position="82"/>
    </location>
</feature>
<name>A0A167JD19_9HYPO</name>
<keyword evidence="3" id="KW-1185">Reference proteome</keyword>
<reference evidence="2 3" key="1">
    <citation type="journal article" date="2016" name="Genome Biol. Evol.">
        <title>Divergent and convergent evolution of fungal pathogenicity.</title>
        <authorList>
            <person name="Shang Y."/>
            <person name="Xiao G."/>
            <person name="Zheng P."/>
            <person name="Cen K."/>
            <person name="Zhan S."/>
            <person name="Wang C."/>
        </authorList>
    </citation>
    <scope>NUCLEOTIDE SEQUENCE [LARGE SCALE GENOMIC DNA]</scope>
    <source>
        <strain evidence="2 3">RCEF 3172</strain>
    </source>
</reference>
<feature type="region of interest" description="Disordered" evidence="1">
    <location>
        <begin position="70"/>
        <end position="93"/>
    </location>
</feature>
<dbReference type="AlphaFoldDB" id="A0A167JD19"/>
<evidence type="ECO:0000313" key="3">
    <source>
        <dbReference type="Proteomes" id="UP000076863"/>
    </source>
</evidence>
<evidence type="ECO:0000256" key="1">
    <source>
        <dbReference type="SAM" id="MobiDB-lite"/>
    </source>
</evidence>
<protein>
    <submittedName>
        <fullName evidence="2">Uncharacterized protein</fullName>
    </submittedName>
</protein>
<sequence>MDITSTLSRLVTSLLPADKAALVHHHVLRADAPLQVYFSAARASALSGAGAAGGAGGVGVVARLAGERAGRGRGWGPRERLRGAGKGDLVEGV</sequence>
<comment type="caution">
    <text evidence="2">The sequence shown here is derived from an EMBL/GenBank/DDBJ whole genome shotgun (WGS) entry which is preliminary data.</text>
</comment>
<evidence type="ECO:0000313" key="2">
    <source>
        <dbReference type="EMBL" id="OAA50096.1"/>
    </source>
</evidence>
<dbReference type="Proteomes" id="UP000076863">
    <property type="component" value="Unassembled WGS sequence"/>
</dbReference>
<accession>A0A167JD19</accession>
<proteinExistence type="predicted"/>
<dbReference type="EMBL" id="AZHA01000003">
    <property type="protein sequence ID" value="OAA50096.1"/>
    <property type="molecule type" value="Genomic_DNA"/>
</dbReference>